<dbReference type="Proteomes" id="UP000290253">
    <property type="component" value="Unassembled WGS sequence"/>
</dbReference>
<proteinExistence type="predicted"/>
<feature type="region of interest" description="Disordered" evidence="1">
    <location>
        <begin position="18"/>
        <end position="51"/>
    </location>
</feature>
<reference evidence="2 3" key="1">
    <citation type="journal article" date="2016" name="Int. J. Syst. Evol. Microbiol.">
        <title>Acidipila dinghuensis sp. nov., an acidobacterium isolated from forest soil.</title>
        <authorList>
            <person name="Jiang Y.W."/>
            <person name="Wang J."/>
            <person name="Chen M.H."/>
            <person name="Lv Y.Y."/>
            <person name="Qiu L.H."/>
        </authorList>
    </citation>
    <scope>NUCLEOTIDE SEQUENCE [LARGE SCALE GENOMIC DNA]</scope>
    <source>
        <strain evidence="2 3">DHOF10</strain>
    </source>
</reference>
<evidence type="ECO:0000256" key="1">
    <source>
        <dbReference type="SAM" id="MobiDB-lite"/>
    </source>
</evidence>
<keyword evidence="3" id="KW-1185">Reference proteome</keyword>
<name>A0A4Q1SBW5_9BACT</name>
<dbReference type="RefSeq" id="WP_129209256.1">
    <property type="nucleotide sequence ID" value="NZ_BMGU01000005.1"/>
</dbReference>
<evidence type="ECO:0000313" key="3">
    <source>
        <dbReference type="Proteomes" id="UP000290253"/>
    </source>
</evidence>
<gene>
    <name evidence="2" type="ORF">ESZ00_15745</name>
</gene>
<organism evidence="2 3">
    <name type="scientific">Silvibacterium dinghuense</name>
    <dbReference type="NCBI Taxonomy" id="1560006"/>
    <lineage>
        <taxon>Bacteria</taxon>
        <taxon>Pseudomonadati</taxon>
        <taxon>Acidobacteriota</taxon>
        <taxon>Terriglobia</taxon>
        <taxon>Terriglobales</taxon>
        <taxon>Acidobacteriaceae</taxon>
        <taxon>Silvibacterium</taxon>
    </lineage>
</organism>
<accession>A0A4Q1SBW5</accession>
<dbReference type="AlphaFoldDB" id="A0A4Q1SBW5"/>
<feature type="compositionally biased region" description="Low complexity" evidence="1">
    <location>
        <begin position="18"/>
        <end position="39"/>
    </location>
</feature>
<evidence type="ECO:0008006" key="4">
    <source>
        <dbReference type="Google" id="ProtNLM"/>
    </source>
</evidence>
<dbReference type="EMBL" id="SDMK01000003">
    <property type="protein sequence ID" value="RXS94519.1"/>
    <property type="molecule type" value="Genomic_DNA"/>
</dbReference>
<protein>
    <recommendedName>
        <fullName evidence="4">Outer membrane protein beta-barrel domain-containing protein</fullName>
    </recommendedName>
</protein>
<dbReference type="OrthoDB" id="115219at2"/>
<evidence type="ECO:0000313" key="2">
    <source>
        <dbReference type="EMBL" id="RXS94519.1"/>
    </source>
</evidence>
<comment type="caution">
    <text evidence="2">The sequence shown here is derived from an EMBL/GenBank/DDBJ whole genome shotgun (WGS) entry which is preliminary data.</text>
</comment>
<sequence>MALALWLAPALVCAQTTTQQQPDQQTEQQPAQTQTQTAPSTEIPATEGTQERAEVLRQAQLRVKARRKLRVQQIIQDTYTHKYETYFGGGYLRFRPGSTLQHINEGGWNVGVTDYLKGKIGVTADFRGYYGTTWTYINQYQIFSPSISQYTFMAGPTVRFFEGQHWGWSGHVLAGVGHGNFDTGTGGLPASYIGLYSNGNSVNVTAGASVDYNLGPGLAIRLTPNYLMTRYGSETQNNLGFTSGIVYRFGRQ</sequence>